<organism evidence="1 2">
    <name type="scientific">Mycena albidolilacea</name>
    <dbReference type="NCBI Taxonomy" id="1033008"/>
    <lineage>
        <taxon>Eukaryota</taxon>
        <taxon>Fungi</taxon>
        <taxon>Dikarya</taxon>
        <taxon>Basidiomycota</taxon>
        <taxon>Agaricomycotina</taxon>
        <taxon>Agaricomycetes</taxon>
        <taxon>Agaricomycetidae</taxon>
        <taxon>Agaricales</taxon>
        <taxon>Marasmiineae</taxon>
        <taxon>Mycenaceae</taxon>
        <taxon>Mycena</taxon>
    </lineage>
</organism>
<keyword evidence="2" id="KW-1185">Reference proteome</keyword>
<evidence type="ECO:0000313" key="1">
    <source>
        <dbReference type="EMBL" id="KAJ7351981.1"/>
    </source>
</evidence>
<protein>
    <submittedName>
        <fullName evidence="1">Uncharacterized protein</fullName>
    </submittedName>
</protein>
<sequence length="197" mass="21614">MEAVRLCEGRWQIAGAMWDILAELASVGQLTLTHSLSNYNATIGTEYEHRQQNNHADLTTAGSVLDRCIQVQFGAQHAPVTPSGMDSRSPGTEYMMEASTFAPSPAPDMCFLADNALGDMYKDPAQATSELGDMIDRETIAMWSAPMSLQCVVLFQFPFPSFDLVLGRVDDWGTFFSNFNDMTQTPADPGTNGHHIL</sequence>
<dbReference type="Proteomes" id="UP001218218">
    <property type="component" value="Unassembled WGS sequence"/>
</dbReference>
<proteinExistence type="predicted"/>
<dbReference type="AlphaFoldDB" id="A0AAD7A867"/>
<accession>A0AAD7A867</accession>
<comment type="caution">
    <text evidence="1">The sequence shown here is derived from an EMBL/GenBank/DDBJ whole genome shotgun (WGS) entry which is preliminary data.</text>
</comment>
<name>A0AAD7A867_9AGAR</name>
<reference evidence="1" key="1">
    <citation type="submission" date="2023-03" db="EMBL/GenBank/DDBJ databases">
        <title>Massive genome expansion in bonnet fungi (Mycena s.s.) driven by repeated elements and novel gene families across ecological guilds.</title>
        <authorList>
            <consortium name="Lawrence Berkeley National Laboratory"/>
            <person name="Harder C.B."/>
            <person name="Miyauchi S."/>
            <person name="Viragh M."/>
            <person name="Kuo A."/>
            <person name="Thoen E."/>
            <person name="Andreopoulos B."/>
            <person name="Lu D."/>
            <person name="Skrede I."/>
            <person name="Drula E."/>
            <person name="Henrissat B."/>
            <person name="Morin E."/>
            <person name="Kohler A."/>
            <person name="Barry K."/>
            <person name="LaButti K."/>
            <person name="Morin E."/>
            <person name="Salamov A."/>
            <person name="Lipzen A."/>
            <person name="Mereny Z."/>
            <person name="Hegedus B."/>
            <person name="Baldrian P."/>
            <person name="Stursova M."/>
            <person name="Weitz H."/>
            <person name="Taylor A."/>
            <person name="Grigoriev I.V."/>
            <person name="Nagy L.G."/>
            <person name="Martin F."/>
            <person name="Kauserud H."/>
        </authorList>
    </citation>
    <scope>NUCLEOTIDE SEQUENCE</scope>
    <source>
        <strain evidence="1">CBHHK002</strain>
    </source>
</reference>
<dbReference type="EMBL" id="JARIHO010000012">
    <property type="protein sequence ID" value="KAJ7351981.1"/>
    <property type="molecule type" value="Genomic_DNA"/>
</dbReference>
<evidence type="ECO:0000313" key="2">
    <source>
        <dbReference type="Proteomes" id="UP001218218"/>
    </source>
</evidence>
<gene>
    <name evidence="1" type="ORF">DFH08DRAFT_857637</name>
</gene>